<keyword evidence="3" id="KW-1185">Reference proteome</keyword>
<dbReference type="Pfam" id="PF17674">
    <property type="entry name" value="HHH_9"/>
    <property type="match status" value="1"/>
</dbReference>
<dbReference type="FunFam" id="3.30.420.140:FF:000001">
    <property type="entry name" value="RNA-binding transcriptional accessory protein"/>
    <property type="match status" value="1"/>
</dbReference>
<dbReference type="InterPro" id="IPR003029">
    <property type="entry name" value="S1_domain"/>
</dbReference>
<dbReference type="FunFam" id="1.10.10.650:FF:000001">
    <property type="entry name" value="S1 RNA-binding domain 1"/>
    <property type="match status" value="1"/>
</dbReference>
<dbReference type="FunFam" id="1.10.150.310:FF:000001">
    <property type="entry name" value="RNA-binding transcriptional accessory protein"/>
    <property type="match status" value="1"/>
</dbReference>
<dbReference type="PANTHER" id="PTHR10724">
    <property type="entry name" value="30S RIBOSOMAL PROTEIN S1"/>
    <property type="match status" value="1"/>
</dbReference>
<dbReference type="Pfam" id="PF16921">
    <property type="entry name" value="Tex_YqgF"/>
    <property type="match status" value="1"/>
</dbReference>
<dbReference type="AlphaFoldDB" id="A0A926UTK1"/>
<dbReference type="PROSITE" id="PS50126">
    <property type="entry name" value="S1"/>
    <property type="match status" value="1"/>
</dbReference>
<dbReference type="Gene3D" id="1.10.150.310">
    <property type="entry name" value="Tex RuvX-like domain-like"/>
    <property type="match status" value="1"/>
</dbReference>
<dbReference type="Pfam" id="PF12836">
    <property type="entry name" value="HHH_3"/>
    <property type="match status" value="1"/>
</dbReference>
<name>A0A926UTK1_9CYAN</name>
<dbReference type="InterPro" id="IPR018974">
    <property type="entry name" value="Tex-like_N"/>
</dbReference>
<dbReference type="Gene3D" id="1.10.10.650">
    <property type="entry name" value="RuvA domain 2-like"/>
    <property type="match status" value="1"/>
</dbReference>
<dbReference type="SUPFAM" id="SSF50249">
    <property type="entry name" value="Nucleic acid-binding proteins"/>
    <property type="match status" value="1"/>
</dbReference>
<dbReference type="InterPro" id="IPR037027">
    <property type="entry name" value="YqgF/RNaseH-like_dom_sf"/>
</dbReference>
<dbReference type="Gene3D" id="2.40.50.140">
    <property type="entry name" value="Nucleic acid-binding proteins"/>
    <property type="match status" value="1"/>
</dbReference>
<dbReference type="InterPro" id="IPR006641">
    <property type="entry name" value="YqgF/RNaseH-like_dom"/>
</dbReference>
<evidence type="ECO:0000259" key="1">
    <source>
        <dbReference type="PROSITE" id="PS50126"/>
    </source>
</evidence>
<evidence type="ECO:0000313" key="2">
    <source>
        <dbReference type="EMBL" id="MBD2150418.1"/>
    </source>
</evidence>
<evidence type="ECO:0000313" key="3">
    <source>
        <dbReference type="Proteomes" id="UP000631421"/>
    </source>
</evidence>
<dbReference type="GO" id="GO:0003729">
    <property type="term" value="F:mRNA binding"/>
    <property type="evidence" value="ECO:0007669"/>
    <property type="project" value="TreeGrafter"/>
</dbReference>
<dbReference type="Gene3D" id="3.30.420.140">
    <property type="entry name" value="YqgF/RNase H-like domain"/>
    <property type="match status" value="1"/>
</dbReference>
<dbReference type="Proteomes" id="UP000631421">
    <property type="component" value="Unassembled WGS sequence"/>
</dbReference>
<feature type="domain" description="S1 motif" evidence="1">
    <location>
        <begin position="644"/>
        <end position="713"/>
    </location>
</feature>
<dbReference type="SUPFAM" id="SSF158832">
    <property type="entry name" value="Tex N-terminal region-like"/>
    <property type="match status" value="1"/>
</dbReference>
<reference evidence="2" key="1">
    <citation type="journal article" date="2015" name="ISME J.">
        <title>Draft Genome Sequence of Streptomyces incarnatus NRRL8089, which Produces the Nucleoside Antibiotic Sinefungin.</title>
        <authorList>
            <person name="Oshima K."/>
            <person name="Hattori M."/>
            <person name="Shimizu H."/>
            <person name="Fukuda K."/>
            <person name="Nemoto M."/>
            <person name="Inagaki K."/>
            <person name="Tamura T."/>
        </authorList>
    </citation>
    <scope>NUCLEOTIDE SEQUENCE</scope>
    <source>
        <strain evidence="2">FACHB-1277</strain>
    </source>
</reference>
<dbReference type="GO" id="GO:0006412">
    <property type="term" value="P:translation"/>
    <property type="evidence" value="ECO:0007669"/>
    <property type="project" value="TreeGrafter"/>
</dbReference>
<reference evidence="2" key="2">
    <citation type="submission" date="2020-08" db="EMBL/GenBank/DDBJ databases">
        <authorList>
            <person name="Chen M."/>
            <person name="Teng W."/>
            <person name="Zhao L."/>
            <person name="Hu C."/>
            <person name="Zhou Y."/>
            <person name="Han B."/>
            <person name="Song L."/>
            <person name="Shu W."/>
        </authorList>
    </citation>
    <scope>NUCLEOTIDE SEQUENCE</scope>
    <source>
        <strain evidence="2">FACHB-1277</strain>
    </source>
</reference>
<dbReference type="InterPro" id="IPR050437">
    <property type="entry name" value="Ribos_protein_bS1-like"/>
</dbReference>
<dbReference type="GO" id="GO:0003735">
    <property type="term" value="F:structural constituent of ribosome"/>
    <property type="evidence" value="ECO:0007669"/>
    <property type="project" value="TreeGrafter"/>
</dbReference>
<dbReference type="InterPro" id="IPR023323">
    <property type="entry name" value="Tex-like_dom_sf"/>
</dbReference>
<dbReference type="Pfam" id="PF22706">
    <property type="entry name" value="Tex_central_region"/>
    <property type="match status" value="1"/>
</dbReference>
<dbReference type="InterPro" id="IPR041692">
    <property type="entry name" value="HHH_9"/>
</dbReference>
<dbReference type="InterPro" id="IPR055179">
    <property type="entry name" value="Tex-like_central_region"/>
</dbReference>
<dbReference type="PANTHER" id="PTHR10724:SF10">
    <property type="entry name" value="S1 RNA-BINDING DOMAIN-CONTAINING PROTEIN 1"/>
    <property type="match status" value="1"/>
</dbReference>
<dbReference type="Gene3D" id="1.10.3500.10">
    <property type="entry name" value="Tex N-terminal region-like"/>
    <property type="match status" value="1"/>
</dbReference>
<dbReference type="CDD" id="cd05685">
    <property type="entry name" value="S1_Tex"/>
    <property type="match status" value="1"/>
</dbReference>
<dbReference type="SMART" id="SM00732">
    <property type="entry name" value="YqgFc"/>
    <property type="match status" value="1"/>
</dbReference>
<gene>
    <name evidence="2" type="ORF">H6F44_09845</name>
</gene>
<dbReference type="InterPro" id="IPR012337">
    <property type="entry name" value="RNaseH-like_sf"/>
</dbReference>
<dbReference type="Pfam" id="PF00575">
    <property type="entry name" value="S1"/>
    <property type="match status" value="1"/>
</dbReference>
<accession>A0A926UTK1</accession>
<dbReference type="GO" id="GO:0005737">
    <property type="term" value="C:cytoplasm"/>
    <property type="evidence" value="ECO:0007669"/>
    <property type="project" value="UniProtKB-ARBA"/>
</dbReference>
<dbReference type="FunFam" id="2.40.50.140:FF:000051">
    <property type="entry name" value="RNA-binding transcriptional accessory protein"/>
    <property type="match status" value="1"/>
</dbReference>
<dbReference type="Pfam" id="PF09371">
    <property type="entry name" value="Tex_N"/>
    <property type="match status" value="1"/>
</dbReference>
<dbReference type="EMBL" id="JACJPY010000025">
    <property type="protein sequence ID" value="MBD2150418.1"/>
    <property type="molecule type" value="Genomic_DNA"/>
</dbReference>
<dbReference type="InterPro" id="IPR023319">
    <property type="entry name" value="Tex-like_HTH_dom_sf"/>
</dbReference>
<dbReference type="InterPro" id="IPR010994">
    <property type="entry name" value="RuvA_2-like"/>
</dbReference>
<proteinExistence type="predicted"/>
<protein>
    <submittedName>
        <fullName evidence="2">RNA-binding transcriptional accessory protein</fullName>
    </submittedName>
</protein>
<sequence length="714" mass="79421">MQNLEQLIAQELSLRPEQIKNALELFAEGATIPFVARYRKERTGEMNEIQLRDLQDRYAYLTELRDRQAVILQAIADQGKLTDVLKAKIEASTQKTELEDLYLPYRPKRRTRAAIAREKGLEPLAEAIKSFNQPHIHTASLTEAASKYLSEQVKTVEEAIKGASDILAEEVGENAEYRAYIRDYLMHSGAFGSQIKATHAIGTTKFEMYRDYQAKVKAIAPHNLLALLRGEADDVLVLTLHFDETLVLSYLESQQIRAKDLTIKQFYQNMLKDAFSRLIKASAIASVIADKKAWADAESIKTFETNLRDLLLSAPAGMKPTLAIDPGFRTGCKTAVISETGKFLEYQTIFPHQAIAQREQAAVTVRHLIKKYQIQLIAIGNGTAGRETDAFVMEVIQGLDKPPIKVMVNESGASVYSASEVAISEFPELDLTVRGAISIGRRLQDPLAELVKIDPKSIGVGQYQHDVDQKLLKKKLEETVESCVNFVGVDLNTASKELLTFVSGLSATVANNIITYRNQNGAFRDRRHLLKVPKLGAKAFEQAAGFLRIRGGDHPLDNTAVHPESYKVVEAIARDLDVPLSEISQAADKLKTVNLKQYVTSAIGEPTLRDILRELEKAGRDPRAEFKYATFSDAIQKISDLEVGMEIEGIITNVANFGAFVDIGVHQDGLIHISQLADRFVSDPKQIVKVGQVVKVRVLEVNASLKRISLSMRR</sequence>
<dbReference type="SUPFAM" id="SSF47781">
    <property type="entry name" value="RuvA domain 2-like"/>
    <property type="match status" value="2"/>
</dbReference>
<organism evidence="2 3">
    <name type="scientific">Pseudanabaena cinerea FACHB-1277</name>
    <dbReference type="NCBI Taxonomy" id="2949581"/>
    <lineage>
        <taxon>Bacteria</taxon>
        <taxon>Bacillati</taxon>
        <taxon>Cyanobacteriota</taxon>
        <taxon>Cyanophyceae</taxon>
        <taxon>Pseudanabaenales</taxon>
        <taxon>Pseudanabaenaceae</taxon>
        <taxon>Pseudanabaena</taxon>
        <taxon>Pseudanabaena cinerea</taxon>
    </lineage>
</organism>
<dbReference type="InterPro" id="IPR032639">
    <property type="entry name" value="Tex_YqgF"/>
</dbReference>
<comment type="caution">
    <text evidence="2">The sequence shown here is derived from an EMBL/GenBank/DDBJ whole genome shotgun (WGS) entry which is preliminary data.</text>
</comment>
<dbReference type="InterPro" id="IPR044146">
    <property type="entry name" value="S1_Tex"/>
</dbReference>
<dbReference type="RefSeq" id="WP_190350784.1">
    <property type="nucleotide sequence ID" value="NZ_JACJPY010000025.1"/>
</dbReference>
<dbReference type="InterPro" id="IPR012340">
    <property type="entry name" value="NA-bd_OB-fold"/>
</dbReference>
<dbReference type="SMART" id="SM00316">
    <property type="entry name" value="S1"/>
    <property type="match status" value="1"/>
</dbReference>
<dbReference type="GO" id="GO:0006139">
    <property type="term" value="P:nucleobase-containing compound metabolic process"/>
    <property type="evidence" value="ECO:0007669"/>
    <property type="project" value="InterPro"/>
</dbReference>
<dbReference type="SUPFAM" id="SSF53098">
    <property type="entry name" value="Ribonuclease H-like"/>
    <property type="match status" value="1"/>
</dbReference>